<evidence type="ECO:0000259" key="1">
    <source>
        <dbReference type="Pfam" id="PF13649"/>
    </source>
</evidence>
<name>A0A0P9UEW0_PSEA0</name>
<comment type="caution">
    <text evidence="2">The sequence shown here is derived from an EMBL/GenBank/DDBJ whole genome shotgun (WGS) entry which is preliminary data.</text>
</comment>
<dbReference type="CDD" id="cd02440">
    <property type="entry name" value="AdoMet_MTases"/>
    <property type="match status" value="1"/>
</dbReference>
<protein>
    <recommendedName>
        <fullName evidence="1">Methyltransferase domain-containing protein</fullName>
    </recommendedName>
</protein>
<dbReference type="InterPro" id="IPR029063">
    <property type="entry name" value="SAM-dependent_MTases_sf"/>
</dbReference>
<evidence type="ECO:0000313" key="3">
    <source>
        <dbReference type="Proteomes" id="UP000050420"/>
    </source>
</evidence>
<organism evidence="2 3">
    <name type="scientific">Pseudomonas amygdali pv. mori</name>
    <dbReference type="NCBI Taxonomy" id="34065"/>
    <lineage>
        <taxon>Bacteria</taxon>
        <taxon>Pseudomonadati</taxon>
        <taxon>Pseudomonadota</taxon>
        <taxon>Gammaproteobacteria</taxon>
        <taxon>Pseudomonadales</taxon>
        <taxon>Pseudomonadaceae</taxon>
        <taxon>Pseudomonas</taxon>
        <taxon>Pseudomonas amygdali</taxon>
    </lineage>
</organism>
<dbReference type="Proteomes" id="UP000050420">
    <property type="component" value="Unassembled WGS sequence"/>
</dbReference>
<dbReference type="Gene3D" id="3.40.50.150">
    <property type="entry name" value="Vaccinia Virus protein VP39"/>
    <property type="match status" value="1"/>
</dbReference>
<dbReference type="InterPro" id="IPR050508">
    <property type="entry name" value="Methyltransf_Superfamily"/>
</dbReference>
<dbReference type="EMBL" id="LJQU01000507">
    <property type="protein sequence ID" value="KPX86838.1"/>
    <property type="molecule type" value="Genomic_DNA"/>
</dbReference>
<dbReference type="Pfam" id="PF13649">
    <property type="entry name" value="Methyltransf_25"/>
    <property type="match status" value="1"/>
</dbReference>
<sequence>MTVTAVPLVWPASTSGAALMSDRIELEFSRKYDKSHARQYLEKHQDGLWRKLSHHRDEQLARKALHLAGDPGLVLDLPCGAGRFWPLLAEKPNRSIIGADNSADMLSTACASQPAEVVKRVQPLQTSAFDIDLPDNAVDSIFCMRLLHHVGQSSDRMALLREFQRVTRDSVIVSLWVDGNFKAWKRARLEKQRLQKNGQESYQNRFVLPVATAESEFEQAGFRIQNRMDFLPMYAMWRVYVLRKR</sequence>
<dbReference type="AlphaFoldDB" id="A0A0P9UEW0"/>
<dbReference type="SUPFAM" id="SSF53335">
    <property type="entry name" value="S-adenosyl-L-methionine-dependent methyltransferases"/>
    <property type="match status" value="1"/>
</dbReference>
<dbReference type="PANTHER" id="PTHR42912:SF93">
    <property type="entry name" value="N6-ADENOSINE-METHYLTRANSFERASE TMT1A"/>
    <property type="match status" value="1"/>
</dbReference>
<proteinExistence type="predicted"/>
<gene>
    <name evidence="2" type="ORF">ALO63_05231</name>
</gene>
<accession>A0A0P9UEW0</accession>
<reference evidence="2 3" key="1">
    <citation type="submission" date="2015-09" db="EMBL/GenBank/DDBJ databases">
        <title>Genome announcement of multiple Pseudomonas syringae strains.</title>
        <authorList>
            <person name="Thakur S."/>
            <person name="Wang P.W."/>
            <person name="Gong Y."/>
            <person name="Weir B.S."/>
            <person name="Guttman D.S."/>
        </authorList>
    </citation>
    <scope>NUCLEOTIDE SEQUENCE [LARGE SCALE GENOMIC DNA]</scope>
    <source>
        <strain evidence="2 3">ICMP4331</strain>
    </source>
</reference>
<dbReference type="InterPro" id="IPR041698">
    <property type="entry name" value="Methyltransf_25"/>
</dbReference>
<dbReference type="PATRIC" id="fig|34065.5.peg.4588"/>
<evidence type="ECO:0000313" key="2">
    <source>
        <dbReference type="EMBL" id="KPX86838.1"/>
    </source>
</evidence>
<feature type="domain" description="Methyltransferase" evidence="1">
    <location>
        <begin position="74"/>
        <end position="168"/>
    </location>
</feature>
<dbReference type="PANTHER" id="PTHR42912">
    <property type="entry name" value="METHYLTRANSFERASE"/>
    <property type="match status" value="1"/>
</dbReference>
<dbReference type="GO" id="GO:0008168">
    <property type="term" value="F:methyltransferase activity"/>
    <property type="evidence" value="ECO:0007669"/>
    <property type="project" value="TreeGrafter"/>
</dbReference>